<dbReference type="GO" id="GO:0042910">
    <property type="term" value="F:xenobiotic transmembrane transporter activity"/>
    <property type="evidence" value="ECO:0007669"/>
    <property type="project" value="InterPro"/>
</dbReference>
<accession>B8GBJ6</accession>
<proteinExistence type="inferred from homology"/>
<dbReference type="InterPro" id="IPR011701">
    <property type="entry name" value="MFS"/>
</dbReference>
<name>B8GBJ6_CHLAD</name>
<dbReference type="Pfam" id="PF07690">
    <property type="entry name" value="MFS_1"/>
    <property type="match status" value="1"/>
</dbReference>
<dbReference type="InterPro" id="IPR036259">
    <property type="entry name" value="MFS_trans_sf"/>
</dbReference>
<keyword evidence="4" id="KW-1003">Cell membrane</keyword>
<gene>
    <name evidence="10" type="ordered locus">Cagg_1929</name>
</gene>
<dbReference type="PANTHER" id="PTHR23502:SF132">
    <property type="entry name" value="POLYAMINE TRANSPORTER 2-RELATED"/>
    <property type="match status" value="1"/>
</dbReference>
<comment type="similarity">
    <text evidence="2">Belongs to the major facilitator superfamily. Bcr/CmlA family.</text>
</comment>
<feature type="transmembrane region" description="Helical" evidence="8">
    <location>
        <begin position="324"/>
        <end position="344"/>
    </location>
</feature>
<feature type="transmembrane region" description="Helical" evidence="8">
    <location>
        <begin position="151"/>
        <end position="173"/>
    </location>
</feature>
<organism evidence="10 11">
    <name type="scientific">Chloroflexus aggregans (strain MD-66 / DSM 9485)</name>
    <dbReference type="NCBI Taxonomy" id="326427"/>
    <lineage>
        <taxon>Bacteria</taxon>
        <taxon>Bacillati</taxon>
        <taxon>Chloroflexota</taxon>
        <taxon>Chloroflexia</taxon>
        <taxon>Chloroflexales</taxon>
        <taxon>Chloroflexineae</taxon>
        <taxon>Chloroflexaceae</taxon>
        <taxon>Chloroflexus</taxon>
    </lineage>
</organism>
<dbReference type="Proteomes" id="UP000002508">
    <property type="component" value="Chromosome"/>
</dbReference>
<dbReference type="AlphaFoldDB" id="B8GBJ6"/>
<feature type="transmembrane region" description="Helical" evidence="8">
    <location>
        <begin position="296"/>
        <end position="318"/>
    </location>
</feature>
<dbReference type="GO" id="GO:0005886">
    <property type="term" value="C:plasma membrane"/>
    <property type="evidence" value="ECO:0007669"/>
    <property type="project" value="UniProtKB-SubCell"/>
</dbReference>
<evidence type="ECO:0000256" key="4">
    <source>
        <dbReference type="ARBA" id="ARBA00022475"/>
    </source>
</evidence>
<evidence type="ECO:0000256" key="2">
    <source>
        <dbReference type="ARBA" id="ARBA00006236"/>
    </source>
</evidence>
<reference evidence="10" key="1">
    <citation type="submission" date="2008-12" db="EMBL/GenBank/DDBJ databases">
        <title>Complete sequence of Chloroflexus aggregans DSM 9485.</title>
        <authorList>
            <consortium name="US DOE Joint Genome Institute"/>
            <person name="Lucas S."/>
            <person name="Copeland A."/>
            <person name="Lapidus A."/>
            <person name="Glavina del Rio T."/>
            <person name="Dalin E."/>
            <person name="Tice H."/>
            <person name="Pitluck S."/>
            <person name="Foster B."/>
            <person name="Larimer F."/>
            <person name="Land M."/>
            <person name="Hauser L."/>
            <person name="Kyrpides N."/>
            <person name="Mikhailova N."/>
            <person name="Bryant D."/>
            <person name="Richardson P."/>
        </authorList>
    </citation>
    <scope>NUCLEOTIDE SEQUENCE</scope>
    <source>
        <strain evidence="10">DSM 9485</strain>
    </source>
</reference>
<dbReference type="GO" id="GO:1990961">
    <property type="term" value="P:xenobiotic detoxification by transmembrane export across the plasma membrane"/>
    <property type="evidence" value="ECO:0007669"/>
    <property type="project" value="InterPro"/>
</dbReference>
<protein>
    <submittedName>
        <fullName evidence="10">Drug resistance transporter, Bcr/CflA subfamily</fullName>
    </submittedName>
</protein>
<keyword evidence="7 8" id="KW-0472">Membrane</keyword>
<evidence type="ECO:0000313" key="10">
    <source>
        <dbReference type="EMBL" id="ACL24824.1"/>
    </source>
</evidence>
<evidence type="ECO:0000256" key="6">
    <source>
        <dbReference type="ARBA" id="ARBA00022989"/>
    </source>
</evidence>
<feature type="transmembrane region" description="Helical" evidence="8">
    <location>
        <begin position="179"/>
        <end position="199"/>
    </location>
</feature>
<feature type="transmembrane region" description="Helical" evidence="8">
    <location>
        <begin position="386"/>
        <end position="405"/>
    </location>
</feature>
<keyword evidence="3" id="KW-0813">Transport</keyword>
<comment type="subcellular location">
    <subcellularLocation>
        <location evidence="1">Cell membrane</location>
        <topology evidence="1">Multi-pass membrane protein</topology>
    </subcellularLocation>
</comment>
<feature type="transmembrane region" description="Helical" evidence="8">
    <location>
        <begin position="65"/>
        <end position="81"/>
    </location>
</feature>
<dbReference type="Gene3D" id="1.20.1720.10">
    <property type="entry name" value="Multidrug resistance protein D"/>
    <property type="match status" value="1"/>
</dbReference>
<keyword evidence="11" id="KW-1185">Reference proteome</keyword>
<dbReference type="EMBL" id="CP001337">
    <property type="protein sequence ID" value="ACL24824.1"/>
    <property type="molecule type" value="Genomic_DNA"/>
</dbReference>
<dbReference type="eggNOG" id="COG2814">
    <property type="taxonomic scope" value="Bacteria"/>
</dbReference>
<feature type="transmembrane region" description="Helical" evidence="8">
    <location>
        <begin position="26"/>
        <end position="45"/>
    </location>
</feature>
<dbReference type="InterPro" id="IPR020846">
    <property type="entry name" value="MFS_dom"/>
</dbReference>
<evidence type="ECO:0000256" key="1">
    <source>
        <dbReference type="ARBA" id="ARBA00004651"/>
    </source>
</evidence>
<evidence type="ECO:0000313" key="11">
    <source>
        <dbReference type="Proteomes" id="UP000002508"/>
    </source>
</evidence>
<dbReference type="CDD" id="cd17320">
    <property type="entry name" value="MFS_MdfA_MDR_like"/>
    <property type="match status" value="1"/>
</dbReference>
<dbReference type="RefSeq" id="WP_015940683.1">
    <property type="nucleotide sequence ID" value="NC_011831.1"/>
</dbReference>
<feature type="transmembrane region" description="Helical" evidence="8">
    <location>
        <begin position="261"/>
        <end position="284"/>
    </location>
</feature>
<dbReference type="InterPro" id="IPR004812">
    <property type="entry name" value="Efflux_drug-R_Bcr/CmlA"/>
</dbReference>
<feature type="transmembrane region" description="Helical" evidence="8">
    <location>
        <begin position="356"/>
        <end position="380"/>
    </location>
</feature>
<dbReference type="SUPFAM" id="SSF103473">
    <property type="entry name" value="MFS general substrate transporter"/>
    <property type="match status" value="1"/>
</dbReference>
<dbReference type="KEGG" id="cag:Cagg_1929"/>
<dbReference type="HOGENOM" id="CLU_001265_47_0_0"/>
<evidence type="ECO:0000256" key="8">
    <source>
        <dbReference type="SAM" id="Phobius"/>
    </source>
</evidence>
<evidence type="ECO:0000256" key="7">
    <source>
        <dbReference type="ARBA" id="ARBA00023136"/>
    </source>
</evidence>
<evidence type="ECO:0000259" key="9">
    <source>
        <dbReference type="PROSITE" id="PS50850"/>
    </source>
</evidence>
<feature type="domain" description="Major facilitator superfamily (MFS) profile" evidence="9">
    <location>
        <begin position="26"/>
        <end position="422"/>
    </location>
</feature>
<feature type="transmembrane region" description="Helical" evidence="8">
    <location>
        <begin position="93"/>
        <end position="116"/>
    </location>
</feature>
<feature type="transmembrane region" description="Helical" evidence="8">
    <location>
        <begin position="230"/>
        <end position="249"/>
    </location>
</feature>
<keyword evidence="5 8" id="KW-0812">Transmembrane</keyword>
<keyword evidence="6 8" id="KW-1133">Transmembrane helix</keyword>
<dbReference type="NCBIfam" id="TIGR00710">
    <property type="entry name" value="efflux_Bcr_CflA"/>
    <property type="match status" value="1"/>
</dbReference>
<evidence type="ECO:0000256" key="5">
    <source>
        <dbReference type="ARBA" id="ARBA00022692"/>
    </source>
</evidence>
<evidence type="ECO:0000256" key="3">
    <source>
        <dbReference type="ARBA" id="ARBA00022448"/>
    </source>
</evidence>
<dbReference type="PROSITE" id="PS50850">
    <property type="entry name" value="MFS"/>
    <property type="match status" value="1"/>
</dbReference>
<sequence>MQYLIDQVMPNMSTLPSQSSPRMGEFIAMMALMTSLVAMSIDLMLPALSSIGHELGAPHANANQLVVTMVFVGLAIGQLLYGPLSDSIGRKAAIYLGFTVFIIGSVLTIIAINFPMMLAGRLLQGLGVAGPRGVSMALIRDRFSGRAMARVMSFIMVVFIIVPIIAPAVGQAILLVAAWRMLFVTLLVLGIVSLLWFGLRQPETLPAAQRTPLSPQRIGRAFREVVSHPIALGYTLMAGVISAILQSYLSSAQQIFQEQYALGTLFPLFFAGNALAIGLASFVNGRLVMRYGMRSLIGNALLVLIGLTITLAGIAVVTHGQPSLWVLMAALMPSFFCLGILFGNMNAMAMEPLGHVAGTGAAVVGSLSTFVAIPIATIIGQAYNGTITPLALGFAVLALSAFGLMRWADGRQHRVVDPESVA</sequence>
<dbReference type="PANTHER" id="PTHR23502">
    <property type="entry name" value="MAJOR FACILITATOR SUPERFAMILY"/>
    <property type="match status" value="1"/>
</dbReference>
<dbReference type="STRING" id="326427.Cagg_1929"/>